<proteinExistence type="predicted"/>
<gene>
    <name evidence="2" type="ORF">BS50DRAFT_567051</name>
</gene>
<evidence type="ECO:0000313" key="3">
    <source>
        <dbReference type="Proteomes" id="UP000240883"/>
    </source>
</evidence>
<dbReference type="AlphaFoldDB" id="A0A2T2P933"/>
<keyword evidence="1" id="KW-0732">Signal</keyword>
<reference evidence="2 3" key="1">
    <citation type="journal article" date="2018" name="Front. Microbiol.">
        <title>Genome-Wide Analysis of Corynespora cassiicola Leaf Fall Disease Putative Effectors.</title>
        <authorList>
            <person name="Lopez D."/>
            <person name="Ribeiro S."/>
            <person name="Label P."/>
            <person name="Fumanal B."/>
            <person name="Venisse J.S."/>
            <person name="Kohler A."/>
            <person name="de Oliveira R.R."/>
            <person name="Labutti K."/>
            <person name="Lipzen A."/>
            <person name="Lail K."/>
            <person name="Bauer D."/>
            <person name="Ohm R.A."/>
            <person name="Barry K.W."/>
            <person name="Spatafora J."/>
            <person name="Grigoriev I.V."/>
            <person name="Martin F.M."/>
            <person name="Pujade-Renaud V."/>
        </authorList>
    </citation>
    <scope>NUCLEOTIDE SEQUENCE [LARGE SCALE GENOMIC DNA]</scope>
    <source>
        <strain evidence="2 3">Philippines</strain>
    </source>
</reference>
<feature type="signal peptide" evidence="1">
    <location>
        <begin position="1"/>
        <end position="19"/>
    </location>
</feature>
<dbReference type="Proteomes" id="UP000240883">
    <property type="component" value="Unassembled WGS sequence"/>
</dbReference>
<accession>A0A2T2P933</accession>
<name>A0A2T2P933_CORCC</name>
<evidence type="ECO:0000313" key="2">
    <source>
        <dbReference type="EMBL" id="PSN74172.1"/>
    </source>
</evidence>
<feature type="chain" id="PRO_5015660765" evidence="1">
    <location>
        <begin position="20"/>
        <end position="263"/>
    </location>
</feature>
<feature type="non-terminal residue" evidence="2">
    <location>
        <position position="263"/>
    </location>
</feature>
<dbReference type="EMBL" id="KZ678128">
    <property type="protein sequence ID" value="PSN74172.1"/>
    <property type="molecule type" value="Genomic_DNA"/>
</dbReference>
<protein>
    <submittedName>
        <fullName evidence="2">Uncharacterized protein</fullName>
    </submittedName>
</protein>
<organism evidence="2 3">
    <name type="scientific">Corynespora cassiicola Philippines</name>
    <dbReference type="NCBI Taxonomy" id="1448308"/>
    <lineage>
        <taxon>Eukaryota</taxon>
        <taxon>Fungi</taxon>
        <taxon>Dikarya</taxon>
        <taxon>Ascomycota</taxon>
        <taxon>Pezizomycotina</taxon>
        <taxon>Dothideomycetes</taxon>
        <taxon>Pleosporomycetidae</taxon>
        <taxon>Pleosporales</taxon>
        <taxon>Corynesporascaceae</taxon>
        <taxon>Corynespora</taxon>
    </lineage>
</organism>
<sequence length="263" mass="28909">MRFTSTLLVAAAFLGLTAAIPSPNPQATGAPGTNPSMCKAGQAKFAFYPDIYNIYPNAPVHESRPWEHANNSTNLYMSQEVGGKDARLAILVFKNIPASKYCGLRWRQPREQTNFGYYGNPVDAEPLVEVYQLKVAKGKSFLDSVGHKVNWINVGALAGIHVGGTHFEEPKNAVNKAGDGNFGLWTWPEQNEGFPNGIGPLKEGCEGEIAIFMRFRSDHEQMLVMTHSAKLKAGVYLWHGDCNQPLDDQDFKNEDKPAGSPLD</sequence>
<keyword evidence="3" id="KW-1185">Reference proteome</keyword>
<evidence type="ECO:0000256" key="1">
    <source>
        <dbReference type="SAM" id="SignalP"/>
    </source>
</evidence>